<evidence type="ECO:0000256" key="3">
    <source>
        <dbReference type="ARBA" id="ARBA00022989"/>
    </source>
</evidence>
<evidence type="ECO:0000259" key="7">
    <source>
        <dbReference type="Pfam" id="PF03469"/>
    </source>
</evidence>
<dbReference type="InterPro" id="IPR003689">
    <property type="entry name" value="ZIP"/>
</dbReference>
<dbReference type="Pfam" id="PF02535">
    <property type="entry name" value="Zip"/>
    <property type="match status" value="1"/>
</dbReference>
<gene>
    <name evidence="8" type="ORF">Gotri_025299</name>
</gene>
<evidence type="ECO:0000256" key="5">
    <source>
        <dbReference type="SAM" id="Coils"/>
    </source>
</evidence>
<keyword evidence="2 6" id="KW-0812">Transmembrane</keyword>
<feature type="transmembrane region" description="Helical" evidence="6">
    <location>
        <begin position="324"/>
        <end position="349"/>
    </location>
</feature>
<dbReference type="PANTHER" id="PTHR21596">
    <property type="entry name" value="RIBONUCLEASE P SUBUNIT P38"/>
    <property type="match status" value="1"/>
</dbReference>
<protein>
    <recommendedName>
        <fullName evidence="7">Factor of DNA methylation 1-5/IDN2 domain-containing protein</fullName>
    </recommendedName>
</protein>
<comment type="subcellular location">
    <subcellularLocation>
        <location evidence="1">Membrane</location>
        <topology evidence="1">Multi-pass membrane protein</topology>
    </subcellularLocation>
</comment>
<proteinExistence type="predicted"/>
<organism evidence="8 9">
    <name type="scientific">Gossypium trilobum</name>
    <dbReference type="NCBI Taxonomy" id="34281"/>
    <lineage>
        <taxon>Eukaryota</taxon>
        <taxon>Viridiplantae</taxon>
        <taxon>Streptophyta</taxon>
        <taxon>Embryophyta</taxon>
        <taxon>Tracheophyta</taxon>
        <taxon>Spermatophyta</taxon>
        <taxon>Magnoliopsida</taxon>
        <taxon>eudicotyledons</taxon>
        <taxon>Gunneridae</taxon>
        <taxon>Pentapetalae</taxon>
        <taxon>rosids</taxon>
        <taxon>malvids</taxon>
        <taxon>Malvales</taxon>
        <taxon>Malvaceae</taxon>
        <taxon>Malvoideae</taxon>
        <taxon>Gossypium</taxon>
    </lineage>
</organism>
<dbReference type="Pfam" id="PF03469">
    <property type="entry name" value="XH"/>
    <property type="match status" value="1"/>
</dbReference>
<evidence type="ECO:0000256" key="2">
    <source>
        <dbReference type="ARBA" id="ARBA00022692"/>
    </source>
</evidence>
<dbReference type="InterPro" id="IPR045177">
    <property type="entry name" value="FDM1-5/IDN2"/>
</dbReference>
<feature type="transmembrane region" description="Helical" evidence="6">
    <location>
        <begin position="251"/>
        <end position="271"/>
    </location>
</feature>
<dbReference type="GO" id="GO:0080188">
    <property type="term" value="P:gene silencing by siRNA-directed DNA methylation"/>
    <property type="evidence" value="ECO:0007669"/>
    <property type="project" value="InterPro"/>
</dbReference>
<evidence type="ECO:0000256" key="4">
    <source>
        <dbReference type="ARBA" id="ARBA00023136"/>
    </source>
</evidence>
<dbReference type="GO" id="GO:0046873">
    <property type="term" value="F:metal ion transmembrane transporter activity"/>
    <property type="evidence" value="ECO:0007669"/>
    <property type="project" value="InterPro"/>
</dbReference>
<feature type="coiled-coil region" evidence="5">
    <location>
        <begin position="5"/>
        <end position="32"/>
    </location>
</feature>
<evidence type="ECO:0000313" key="8">
    <source>
        <dbReference type="EMBL" id="MBA0787868.1"/>
    </source>
</evidence>
<dbReference type="EMBL" id="JABEZW010226673">
    <property type="protein sequence ID" value="MBA0787868.1"/>
    <property type="molecule type" value="Genomic_DNA"/>
</dbReference>
<dbReference type="InterPro" id="IPR005379">
    <property type="entry name" value="FDM1-5/IDN2_XH"/>
</dbReference>
<reference evidence="8 9" key="1">
    <citation type="journal article" date="2019" name="Genome Biol. Evol.">
        <title>Insights into the evolution of the New World diploid cottons (Gossypium, subgenus Houzingenia) based on genome sequencing.</title>
        <authorList>
            <person name="Grover C.E."/>
            <person name="Arick M.A. 2nd"/>
            <person name="Thrash A."/>
            <person name="Conover J.L."/>
            <person name="Sanders W.S."/>
            <person name="Peterson D.G."/>
            <person name="Frelichowski J.E."/>
            <person name="Scheffler J.A."/>
            <person name="Scheffler B.E."/>
            <person name="Wendel J.F."/>
        </authorList>
    </citation>
    <scope>NUCLEOTIDE SEQUENCE [LARGE SCALE GENOMIC DNA]</scope>
    <source>
        <strain evidence="8">8</strain>
        <tissue evidence="8">Leaf</tissue>
    </source>
</reference>
<keyword evidence="5" id="KW-0175">Coiled coil</keyword>
<keyword evidence="3 6" id="KW-1133">Transmembrane helix</keyword>
<keyword evidence="4 6" id="KW-0472">Membrane</keyword>
<comment type="caution">
    <text evidence="8">The sequence shown here is derived from an EMBL/GenBank/DDBJ whole genome shotgun (WGS) entry which is preliminary data.</text>
</comment>
<dbReference type="Proteomes" id="UP000593568">
    <property type="component" value="Unassembled WGS sequence"/>
</dbReference>
<evidence type="ECO:0000256" key="6">
    <source>
        <dbReference type="SAM" id="Phobius"/>
    </source>
</evidence>
<dbReference type="PANTHER" id="PTHR21596:SF82">
    <property type="entry name" value="FACTOR OF DNA METHYLATION 5-LIKE"/>
    <property type="match status" value="1"/>
</dbReference>
<dbReference type="AlphaFoldDB" id="A0A7J9FRR8"/>
<sequence>MSVQIAALKEQLEETSEALKDMESRYSCLTVKQILTNRELRDARKESISVFPRFPLFSWMFYFFRCKKYLFGIRYESVKPKTSLVLDMQGLNDVLTSRTTLVVKRMGEIDQKAFEVASSGKFPNEDWQETCAKLCSLWQQNVQDPKWHPFKMINIRGNLQEIVDEDDEKLKELRNEYGDVVYEAVSTALMEMNEYNASESHEISSKIPCKLNLPCSFHHLSSSTPLVLAQCEAETKTNGCHNYRESMKLKIIAIVAILLSSMIGVCLPLFSGQVPSLKPDRDLFTIVKAFASGVILATGYMHVLPDSFNDLMSGCLPENPWRKFPFTTFVAMLSAVLTLMVDSFAMSVYKKRCGKALMVDANNGGGLENTNVVPIDNFEHGHSHSLEMNDDVSSQLLRHRVIAQVYIHV</sequence>
<evidence type="ECO:0000256" key="1">
    <source>
        <dbReference type="ARBA" id="ARBA00004141"/>
    </source>
</evidence>
<evidence type="ECO:0000313" key="9">
    <source>
        <dbReference type="Proteomes" id="UP000593568"/>
    </source>
</evidence>
<accession>A0A7J9FRR8</accession>
<name>A0A7J9FRR8_9ROSI</name>
<feature type="domain" description="Factor of DNA methylation 1-5/IDN2" evidence="7">
    <location>
        <begin position="104"/>
        <end position="204"/>
    </location>
</feature>
<feature type="transmembrane region" description="Helical" evidence="6">
    <location>
        <begin position="283"/>
        <end position="304"/>
    </location>
</feature>
<keyword evidence="9" id="KW-1185">Reference proteome</keyword>
<dbReference type="GO" id="GO:0016020">
    <property type="term" value="C:membrane"/>
    <property type="evidence" value="ECO:0007669"/>
    <property type="project" value="UniProtKB-SubCell"/>
</dbReference>